<protein>
    <submittedName>
        <fullName evidence="3">TrbC/VirB2 family protein</fullName>
    </submittedName>
</protein>
<evidence type="ECO:0000313" key="2">
    <source>
        <dbReference type="EMBL" id="MBK5071608.1"/>
    </source>
</evidence>
<dbReference type="Pfam" id="PF04956">
    <property type="entry name" value="TrbC"/>
    <property type="match status" value="1"/>
</dbReference>
<dbReference type="InterPro" id="IPR007039">
    <property type="entry name" value="TrbC/VirB2"/>
</dbReference>
<keyword evidence="1" id="KW-0812">Transmembrane</keyword>
<evidence type="ECO:0000313" key="4">
    <source>
        <dbReference type="Proteomes" id="UP000807542"/>
    </source>
</evidence>
<feature type="transmembrane region" description="Helical" evidence="1">
    <location>
        <begin position="49"/>
        <end position="72"/>
    </location>
</feature>
<dbReference type="RefSeq" id="WP_228396944.1">
    <property type="nucleotide sequence ID" value="NZ_JADRCP010000001.1"/>
</dbReference>
<accession>A0A9D7FQC0</accession>
<dbReference type="Proteomes" id="UP000807542">
    <property type="component" value="Unassembled WGS sequence"/>
</dbReference>
<proteinExistence type="predicted"/>
<evidence type="ECO:0000313" key="3">
    <source>
        <dbReference type="EMBL" id="MBK5174917.1"/>
    </source>
</evidence>
<dbReference type="Proteomes" id="UP001296969">
    <property type="component" value="Unassembled WGS sequence"/>
</dbReference>
<reference evidence="3 5" key="1">
    <citation type="submission" date="2020-11" db="EMBL/GenBank/DDBJ databases">
        <title>Insectihabitans protaetiae gen. nov. sp. nov. and Insectihabitans allomyrinae sp. nov., isolated from larvae of Protaetia brevitarsis seulensis and Allomyrina dichotoma, respectively.</title>
        <authorList>
            <person name="Lee S.D."/>
            <person name="Byeon Y.-S."/>
            <person name="Kim S.-M."/>
            <person name="Yang H.L."/>
            <person name="Kim I.S."/>
        </authorList>
    </citation>
    <scope>NUCLEOTIDE SEQUENCE</scope>
    <source>
        <strain evidence="3">CWB-B4</strain>
        <strain evidence="2 5">CWB-B43</strain>
    </source>
</reference>
<feature type="transmembrane region" description="Helical" evidence="1">
    <location>
        <begin position="84"/>
        <end position="101"/>
    </location>
</feature>
<dbReference type="EMBL" id="JADRCP010000001">
    <property type="protein sequence ID" value="MBK5174917.1"/>
    <property type="molecule type" value="Genomic_DNA"/>
</dbReference>
<keyword evidence="1" id="KW-1133">Transmembrane helix</keyword>
<comment type="caution">
    <text evidence="3">The sequence shown here is derived from an EMBL/GenBank/DDBJ whole genome shotgun (WGS) entry which is preliminary data.</text>
</comment>
<dbReference type="EMBL" id="JADRCQ010000001">
    <property type="protein sequence ID" value="MBK5071608.1"/>
    <property type="molecule type" value="Genomic_DNA"/>
</dbReference>
<organism evidence="3 4">
    <name type="scientific">Limnobaculum xujianqingii</name>
    <dbReference type="NCBI Taxonomy" id="2738837"/>
    <lineage>
        <taxon>Bacteria</taxon>
        <taxon>Pseudomonadati</taxon>
        <taxon>Pseudomonadota</taxon>
        <taxon>Gammaproteobacteria</taxon>
        <taxon>Enterobacterales</taxon>
        <taxon>Budviciaceae</taxon>
        <taxon>Limnobaculum</taxon>
    </lineage>
</organism>
<dbReference type="AlphaFoldDB" id="A0A9D7FQC0"/>
<keyword evidence="1" id="KW-0472">Membrane</keyword>
<name>A0A9D7FQC0_9GAMM</name>
<evidence type="ECO:0000313" key="5">
    <source>
        <dbReference type="Proteomes" id="UP001296969"/>
    </source>
</evidence>
<sequence length="111" mass="12235">MDNSLILTKTGRYWLNSVLFAVVLVMVAEPANAADLSGIFGGVTDTLKSVVKLLIYDWGYYIGIAALALQGYRWWAGHITMMDFLKWSVGIVFVFFAPSIVDAIRSNAGQL</sequence>
<keyword evidence="5" id="KW-1185">Reference proteome</keyword>
<evidence type="ECO:0000256" key="1">
    <source>
        <dbReference type="SAM" id="Phobius"/>
    </source>
</evidence>
<gene>
    <name evidence="3" type="ORF">I2492_01085</name>
    <name evidence="2" type="ORF">I2493_01085</name>
</gene>